<comment type="caution">
    <text evidence="3">The sequence shown here is derived from an EMBL/GenBank/DDBJ whole genome shotgun (WGS) entry which is preliminary data.</text>
</comment>
<evidence type="ECO:0000313" key="4">
    <source>
        <dbReference type="Proteomes" id="UP000216363"/>
    </source>
</evidence>
<keyword evidence="5" id="KW-1185">Reference proteome</keyword>
<gene>
    <name evidence="3" type="ORF">CES86_4255</name>
    <name evidence="2" type="ORF">F9L03_12150</name>
</gene>
<sequence>MNKFALMPLVIASILWGAGGAFAVEMGNMSVQVVNTSTQNSSFAQIADGSNQQECRQKARTICYPLREVPHEYNNCIKREVAKCMGTPFKF</sequence>
<dbReference type="AlphaFoldDB" id="A0A256GEL9"/>
<reference evidence="2 5" key="2">
    <citation type="submission" date="2019-09" db="EMBL/GenBank/DDBJ databases">
        <title>Taxonomic organization of the family Brucellaceae based on a phylogenomic approach.</title>
        <authorList>
            <person name="Leclercq S."/>
            <person name="Cloeckaert A."/>
            <person name="Zygmunt M.S."/>
        </authorList>
    </citation>
    <scope>NUCLEOTIDE SEQUENCE [LARGE SCALE GENOMIC DNA]</scope>
    <source>
        <strain evidence="2 5">LUP23</strain>
    </source>
</reference>
<feature type="signal peptide" evidence="1">
    <location>
        <begin position="1"/>
        <end position="23"/>
    </location>
</feature>
<name>A0A256GEL9_9HYPH</name>
<dbReference type="EMBL" id="WBWF01000007">
    <property type="protein sequence ID" value="KAB2703604.1"/>
    <property type="molecule type" value="Genomic_DNA"/>
</dbReference>
<feature type="chain" id="PRO_5044571240" evidence="1">
    <location>
        <begin position="24"/>
        <end position="91"/>
    </location>
</feature>
<accession>A0A256GEL9</accession>
<evidence type="ECO:0000313" key="3">
    <source>
        <dbReference type="EMBL" id="OYR25577.1"/>
    </source>
</evidence>
<evidence type="ECO:0000256" key="1">
    <source>
        <dbReference type="SAM" id="SignalP"/>
    </source>
</evidence>
<proteinExistence type="predicted"/>
<protein>
    <submittedName>
        <fullName evidence="3">Uncharacterized protein</fullName>
    </submittedName>
</protein>
<organism evidence="3 4">
    <name type="scientific">Brucella lupini</name>
    <dbReference type="NCBI Taxonomy" id="255457"/>
    <lineage>
        <taxon>Bacteria</taxon>
        <taxon>Pseudomonadati</taxon>
        <taxon>Pseudomonadota</taxon>
        <taxon>Alphaproteobacteria</taxon>
        <taxon>Hyphomicrobiales</taxon>
        <taxon>Brucellaceae</taxon>
        <taxon>Brucella/Ochrobactrum group</taxon>
        <taxon>Brucella</taxon>
    </lineage>
</organism>
<evidence type="ECO:0000313" key="5">
    <source>
        <dbReference type="Proteomes" id="UP000435957"/>
    </source>
</evidence>
<dbReference type="EMBL" id="NNRN01000057">
    <property type="protein sequence ID" value="OYR25577.1"/>
    <property type="molecule type" value="Genomic_DNA"/>
</dbReference>
<dbReference type="Proteomes" id="UP000216363">
    <property type="component" value="Unassembled WGS sequence"/>
</dbReference>
<dbReference type="RefSeq" id="WP_094515469.1">
    <property type="nucleotide sequence ID" value="NZ_JBHEEP010000010.1"/>
</dbReference>
<evidence type="ECO:0000313" key="2">
    <source>
        <dbReference type="EMBL" id="KAB2703604.1"/>
    </source>
</evidence>
<reference evidence="3 4" key="1">
    <citation type="submission" date="2017-07" db="EMBL/GenBank/DDBJ databases">
        <title>Draft genome of Ochrobactrum lupini type strain LUP21.</title>
        <authorList>
            <person name="Krzyzanowska D.M."/>
            <person name="Jafra S."/>
        </authorList>
    </citation>
    <scope>NUCLEOTIDE SEQUENCE [LARGE SCALE GENOMIC DNA]</scope>
    <source>
        <strain evidence="3 4">LUP21</strain>
    </source>
</reference>
<dbReference type="Proteomes" id="UP000435957">
    <property type="component" value="Unassembled WGS sequence"/>
</dbReference>
<keyword evidence="1" id="KW-0732">Signal</keyword>